<proteinExistence type="predicted"/>
<feature type="compositionally biased region" description="Basic and acidic residues" evidence="8">
    <location>
        <begin position="10"/>
        <end position="19"/>
    </location>
</feature>
<dbReference type="Pfam" id="PF16879">
    <property type="entry name" value="Sin3a_C"/>
    <property type="match status" value="1"/>
</dbReference>
<sequence length="1566" mass="174580">MNKALQWKAEPQHNTHPEPLRPSSPRFSTRPYCQASEVTNRLPFRKSIRTRISSMASSTAISQPPQGNNNPTRPASALSLQPANPTHSTQATPGTTATLTSSLAALSSQPQNSPGTSTSNCQNKYRPLNVRDALSYLDQVKVQFQDFPGVYNKFLDIMKDFKTQMIDTPGVIDGVSSLFRGHPSLIQGFNTFLPPGYRIDVSQGDGSSQTGNLSAYSLITVTHPMGIQTQKKVPLQTGGEEIGSHVVPESAAPLHSASTNDYPTRENNFSNSSSHFAPQKFLSESPLPPVVTLKPKSITLDVIANLNRNPSPVPSSNPSTDQTKPAVKPLEFNHAIAYVNKIKNRYASDPKTYQTFLDILQTYQRDARPIQEVYEQINQLFCGAPDLLTEFMQFLPDPSGSAGQLPAPDSSGTVRPKSGVTYIDDTLPPSTSIKNFSSNSNRSYKDSSNMPLDGKYTMPSRTVPFALNQEDASYPDSPHLGMKRRNPGSGAIQNNFASSNEHPALGYSRTHASLQGFSANPSGEMNGELPHTGNLNQTSPNRGVKRKHRTIHKTLDPATSEAPVSTLPPPGFAPCGSATIGEAYSAANTTNQILDRFKRNSRINSHRTNLSDHDPRHGLDITKGVPKHSAAKEELLFFYHLKTYFENQTTYIEFLKIINLFTQDLIDLETLVIRIEPFLVNCPELFSRFKDIVGWKDDLVIRKTHSPANEHLSKKKKRPCSDLPVQPPPSGLDDIPECGPSYRILPDSELASNCSGRDTLCWDVLNDKLVCGAPMTNDEEQTFLPRQTNAFERALYQAEDERHEYDYHIEANVRTIALLEPINLRIQQMDPETRAEYRLRPGLGGQSKSVYQRIIKKIYGKQQGQEVIQALDDNPALAVPIVLARLKQKDEEWKKALRDWNRVWREVDGKNYWKALDHQGISFKVIDKKMIGNRNLVNEIELIKREQQQKQKLLLNPSLIRFIPKHQMELELKNVEVFYDVLKIFIHFLDHVPNSTGLEDADKDRVEAQLRLIVTSFFNIPEDEFDKHLTPLPPEKKGKENESSNSARNLATDGNETAYSEGDASDVAGSAQNNPGDDERPEGTIGRSSRGLSTRKRGPPVKDGMANATGTTDLRKRAMKNASGGGGISNERASARRLESDKKSSGLQSSRTTSPLEEVAASRHELNDSVIKPKPSESSSSEPQNDIQMASIRDPKAQQMDGMNGDVKMTSSNVENPSTGCKDAHSLGSQSESSVSRAAQSNEVCDADDLNKEPRPQEHRLSFFANNGYYCFFRLLHILYTRFETLKLASLDVNPASQNFLPIHADQCGSSACDLISPFASFRQHLDPYKQMLASIENFNCGAIDQSAFEEECRNLFGIKGYLLVTIDKVCQALVKVLSNLSHHHGSKKIFQLFQAQKKIYDSGQVNMTDCQKLSYRRSVESLTGNGHESKVYRIEWIPSPRAIRIQLIGGDEISPEDFDAIEKAWSDYIASFQDMSAERTRGLEDCKLNLPFLNRNIRLVKKSAKAELGTTPEHDFKEKNFITETGLAIRICLRSYRMFFNPNTAELLMRKSTNRPIDKNSTNSA</sequence>
<feature type="region of interest" description="Disordered" evidence="8">
    <location>
        <begin position="710"/>
        <end position="732"/>
    </location>
</feature>
<feature type="compositionally biased region" description="Polar residues" evidence="8">
    <location>
        <begin position="1043"/>
        <end position="1058"/>
    </location>
</feature>
<evidence type="ECO:0000256" key="8">
    <source>
        <dbReference type="SAM" id="MobiDB-lite"/>
    </source>
</evidence>
<accession>A0A2N5VH14</accession>
<evidence type="ECO:0000256" key="5">
    <source>
        <dbReference type="ARBA" id="ARBA00023163"/>
    </source>
</evidence>
<name>A0A2N5VH14_9BASI</name>
<feature type="compositionally biased region" description="Polar residues" evidence="8">
    <location>
        <begin position="256"/>
        <end position="274"/>
    </location>
</feature>
<feature type="compositionally biased region" description="Polar residues" evidence="8">
    <location>
        <begin position="112"/>
        <end position="123"/>
    </location>
</feature>
<dbReference type="InterPro" id="IPR031693">
    <property type="entry name" value="Sin3_C"/>
</dbReference>
<feature type="compositionally biased region" description="Polar residues" evidence="8">
    <location>
        <begin position="1145"/>
        <end position="1155"/>
    </location>
</feature>
<feature type="region of interest" description="Disordered" evidence="8">
    <location>
        <begin position="246"/>
        <end position="274"/>
    </location>
</feature>
<feature type="compositionally biased region" description="Low complexity" evidence="8">
    <location>
        <begin position="1172"/>
        <end position="1183"/>
    </location>
</feature>
<feature type="domain" description="Histone deacetylase interacting" evidence="9">
    <location>
        <begin position="734"/>
        <end position="836"/>
    </location>
</feature>
<keyword evidence="2" id="KW-0678">Repressor</keyword>
<dbReference type="GO" id="GO:0033698">
    <property type="term" value="C:Rpd3L complex"/>
    <property type="evidence" value="ECO:0007669"/>
    <property type="project" value="UniProtKB-ARBA"/>
</dbReference>
<evidence type="ECO:0000256" key="4">
    <source>
        <dbReference type="ARBA" id="ARBA00023015"/>
    </source>
</evidence>
<comment type="caution">
    <text evidence="10">The sequence shown here is derived from an EMBL/GenBank/DDBJ whole genome shotgun (WGS) entry which is preliminary data.</text>
</comment>
<evidence type="ECO:0000256" key="1">
    <source>
        <dbReference type="ARBA" id="ARBA00004123"/>
    </source>
</evidence>
<dbReference type="InterPro" id="IPR036600">
    <property type="entry name" value="PAH_sf"/>
</dbReference>
<keyword evidence="5" id="KW-0804">Transcription</keyword>
<dbReference type="FunFam" id="1.20.1160.11:FF:000001">
    <property type="entry name" value="Paired amphipathic helix protein Sin3"/>
    <property type="match status" value="1"/>
</dbReference>
<keyword evidence="3" id="KW-0677">Repeat</keyword>
<feature type="compositionally biased region" description="Low complexity" evidence="8">
    <location>
        <begin position="85"/>
        <end position="111"/>
    </location>
</feature>
<organism evidence="10 11">
    <name type="scientific">Puccinia coronata f. sp. avenae</name>
    <dbReference type="NCBI Taxonomy" id="200324"/>
    <lineage>
        <taxon>Eukaryota</taxon>
        <taxon>Fungi</taxon>
        <taxon>Dikarya</taxon>
        <taxon>Basidiomycota</taxon>
        <taxon>Pucciniomycotina</taxon>
        <taxon>Pucciniomycetes</taxon>
        <taxon>Pucciniales</taxon>
        <taxon>Pucciniaceae</taxon>
        <taxon>Puccinia</taxon>
    </lineage>
</organism>
<evidence type="ECO:0000256" key="7">
    <source>
        <dbReference type="PROSITE-ProRule" id="PRU00810"/>
    </source>
</evidence>
<comment type="subcellular location">
    <subcellularLocation>
        <location evidence="1 7">Nucleus</location>
    </subcellularLocation>
</comment>
<dbReference type="FunFam" id="1.20.1160.11:FF:000003">
    <property type="entry name" value="Paired amphipathic helix SIN3-like protein"/>
    <property type="match status" value="1"/>
</dbReference>
<dbReference type="InterPro" id="IPR003822">
    <property type="entry name" value="PAH"/>
</dbReference>
<dbReference type="SUPFAM" id="SSF47762">
    <property type="entry name" value="PAH2 domain"/>
    <property type="match status" value="3"/>
</dbReference>
<dbReference type="PROSITE" id="PS51477">
    <property type="entry name" value="PAH"/>
    <property type="match status" value="2"/>
</dbReference>
<feature type="region of interest" description="Disordered" evidence="8">
    <location>
        <begin position="1024"/>
        <end position="1252"/>
    </location>
</feature>
<feature type="compositionally biased region" description="Polar residues" evidence="8">
    <location>
        <begin position="53"/>
        <end position="84"/>
    </location>
</feature>
<dbReference type="Pfam" id="PF08295">
    <property type="entry name" value="Sin3_corepress"/>
    <property type="match status" value="1"/>
</dbReference>
<reference evidence="10 11" key="1">
    <citation type="submission" date="2017-11" db="EMBL/GenBank/DDBJ databases">
        <title>De novo assembly and phasing of dikaryotic genomes from two isolates of Puccinia coronata f. sp. avenae, the causal agent of oat crown rust.</title>
        <authorList>
            <person name="Miller M.E."/>
            <person name="Zhang Y."/>
            <person name="Omidvar V."/>
            <person name="Sperschneider J."/>
            <person name="Schwessinger B."/>
            <person name="Raley C."/>
            <person name="Palmer J.M."/>
            <person name="Garnica D."/>
            <person name="Upadhyaya N."/>
            <person name="Rathjen J."/>
            <person name="Taylor J.M."/>
            <person name="Park R.F."/>
            <person name="Dodds P.N."/>
            <person name="Hirsch C.D."/>
            <person name="Kianian S.F."/>
            <person name="Figueroa M."/>
        </authorList>
    </citation>
    <scope>NUCLEOTIDE SEQUENCE [LARGE SCALE GENOMIC DNA]</scope>
    <source>
        <strain evidence="10">12SD80</strain>
    </source>
</reference>
<keyword evidence="4" id="KW-0805">Transcription regulation</keyword>
<dbReference type="GO" id="GO:0010628">
    <property type="term" value="P:positive regulation of gene expression"/>
    <property type="evidence" value="ECO:0007669"/>
    <property type="project" value="UniProtKB-ARBA"/>
</dbReference>
<protein>
    <recommendedName>
        <fullName evidence="9">Histone deacetylase interacting domain-containing protein</fullName>
    </recommendedName>
</protein>
<evidence type="ECO:0000256" key="2">
    <source>
        <dbReference type="ARBA" id="ARBA00022491"/>
    </source>
</evidence>
<feature type="region of interest" description="Disordered" evidence="8">
    <location>
        <begin position="1"/>
        <end position="32"/>
    </location>
</feature>
<gene>
    <name evidence="10" type="ORF">PCASD_02739</name>
</gene>
<evidence type="ECO:0000256" key="6">
    <source>
        <dbReference type="ARBA" id="ARBA00023242"/>
    </source>
</evidence>
<evidence type="ECO:0000313" key="11">
    <source>
        <dbReference type="Proteomes" id="UP000235392"/>
    </source>
</evidence>
<dbReference type="InterPro" id="IPR013194">
    <property type="entry name" value="HDAC_interact_dom"/>
</dbReference>
<dbReference type="Pfam" id="PF02671">
    <property type="entry name" value="PAH"/>
    <property type="match status" value="3"/>
</dbReference>
<keyword evidence="6 7" id="KW-0539">Nucleus</keyword>
<feature type="compositionally biased region" description="Polar residues" evidence="8">
    <location>
        <begin position="1227"/>
        <end position="1243"/>
    </location>
</feature>
<dbReference type="PANTHER" id="PTHR12346:SF0">
    <property type="entry name" value="SIN3A, ISOFORM G"/>
    <property type="match status" value="1"/>
</dbReference>
<evidence type="ECO:0000313" key="10">
    <source>
        <dbReference type="EMBL" id="PLW49285.1"/>
    </source>
</evidence>
<feature type="region of interest" description="Disordered" evidence="8">
    <location>
        <begin position="53"/>
        <end position="124"/>
    </location>
</feature>
<feature type="compositionally biased region" description="Basic and acidic residues" evidence="8">
    <location>
        <begin position="1133"/>
        <end position="1144"/>
    </location>
</feature>
<dbReference type="EMBL" id="PGCI01000017">
    <property type="protein sequence ID" value="PLW49285.1"/>
    <property type="molecule type" value="Genomic_DNA"/>
</dbReference>
<feature type="compositionally biased region" description="Low complexity" evidence="8">
    <location>
        <begin position="437"/>
        <end position="449"/>
    </location>
</feature>
<dbReference type="Gene3D" id="1.20.1160.11">
    <property type="entry name" value="Paired amphipathic helix"/>
    <property type="match status" value="3"/>
</dbReference>
<feature type="compositionally biased region" description="Basic and acidic residues" evidence="8">
    <location>
        <begin position="1025"/>
        <end position="1042"/>
    </location>
</feature>
<dbReference type="InterPro" id="IPR039774">
    <property type="entry name" value="Sin3-like"/>
</dbReference>
<dbReference type="GO" id="GO:0003714">
    <property type="term" value="F:transcription corepressor activity"/>
    <property type="evidence" value="ECO:0007669"/>
    <property type="project" value="InterPro"/>
</dbReference>
<dbReference type="GO" id="GO:0000122">
    <property type="term" value="P:negative regulation of transcription by RNA polymerase II"/>
    <property type="evidence" value="ECO:0007669"/>
    <property type="project" value="TreeGrafter"/>
</dbReference>
<evidence type="ECO:0000256" key="3">
    <source>
        <dbReference type="ARBA" id="ARBA00022737"/>
    </source>
</evidence>
<feature type="compositionally biased region" description="Polar residues" evidence="8">
    <location>
        <begin position="1209"/>
        <end position="1219"/>
    </location>
</feature>
<dbReference type="FunFam" id="1.20.1160.11:FF:000002">
    <property type="entry name" value="Paired amphipathic helix protein SIN3"/>
    <property type="match status" value="1"/>
</dbReference>
<dbReference type="SMART" id="SM00761">
    <property type="entry name" value="HDAC_interact"/>
    <property type="match status" value="1"/>
</dbReference>
<dbReference type="PANTHER" id="PTHR12346">
    <property type="entry name" value="SIN3B-RELATED"/>
    <property type="match status" value="1"/>
</dbReference>
<dbReference type="Proteomes" id="UP000235392">
    <property type="component" value="Unassembled WGS sequence"/>
</dbReference>
<feature type="region of interest" description="Disordered" evidence="8">
    <location>
        <begin position="399"/>
        <end position="453"/>
    </location>
</feature>
<evidence type="ECO:0000259" key="9">
    <source>
        <dbReference type="SMART" id="SM00761"/>
    </source>
</evidence>